<protein>
    <submittedName>
        <fullName evidence="2">Uncharacterized protein</fullName>
    </submittedName>
</protein>
<name>A0A2Z7BJK6_9LAMI</name>
<dbReference type="AlphaFoldDB" id="A0A2Z7BJK6"/>
<dbReference type="Proteomes" id="UP000250235">
    <property type="component" value="Unassembled WGS sequence"/>
</dbReference>
<proteinExistence type="predicted"/>
<evidence type="ECO:0000256" key="1">
    <source>
        <dbReference type="SAM" id="MobiDB-lite"/>
    </source>
</evidence>
<gene>
    <name evidence="2" type="ORF">F511_17006</name>
</gene>
<feature type="region of interest" description="Disordered" evidence="1">
    <location>
        <begin position="336"/>
        <end position="355"/>
    </location>
</feature>
<keyword evidence="3" id="KW-1185">Reference proteome</keyword>
<feature type="region of interest" description="Disordered" evidence="1">
    <location>
        <begin position="1"/>
        <end position="109"/>
    </location>
</feature>
<feature type="compositionally biased region" description="Basic residues" evidence="1">
    <location>
        <begin position="131"/>
        <end position="154"/>
    </location>
</feature>
<dbReference type="EMBL" id="KV006914">
    <property type="protein sequence ID" value="KZV32181.1"/>
    <property type="molecule type" value="Genomic_DNA"/>
</dbReference>
<evidence type="ECO:0000313" key="2">
    <source>
        <dbReference type="EMBL" id="KZV32181.1"/>
    </source>
</evidence>
<feature type="compositionally biased region" description="Polar residues" evidence="1">
    <location>
        <begin position="336"/>
        <end position="348"/>
    </location>
</feature>
<accession>A0A2Z7BJK6</accession>
<sequence>MRSVVANHGPGSNPRGPKISKFQNRPKRVRYRIPARKLHGLPGTGPKKTLEEVSRHEIAGASPERRPAAAPPPRKISRRQRTTPRQALRTVARNNAPQQRGACATSAQEAVNQHATVRLPVRENLQFTAARRTKQRPTLRPRRPTSAHASRRSRASSARPAAIHRAVVSRMMRDITTLLATRAWLRPVSRGNRYFTVDCGRQRQSGTRPETGFLRQPALEGLTRSARMDSPRKIGRNNFRRTAAAAASFERREAAVFGSRLGLRDAGIDQLNFRSVQLDYLMLLQMGNTDPNKTKAENKYEVKPQYEVLSKQLGGRHSYPVVTALTIALDFSDTTQQSASPNVAPNQQKHAEDSKRYLLIATTTSADCS</sequence>
<feature type="compositionally biased region" description="Basic and acidic residues" evidence="1">
    <location>
        <begin position="48"/>
        <end position="67"/>
    </location>
</feature>
<reference evidence="2 3" key="1">
    <citation type="journal article" date="2015" name="Proc. Natl. Acad. Sci. U.S.A.">
        <title>The resurrection genome of Boea hygrometrica: A blueprint for survival of dehydration.</title>
        <authorList>
            <person name="Xiao L."/>
            <person name="Yang G."/>
            <person name="Zhang L."/>
            <person name="Yang X."/>
            <person name="Zhao S."/>
            <person name="Ji Z."/>
            <person name="Zhou Q."/>
            <person name="Hu M."/>
            <person name="Wang Y."/>
            <person name="Chen M."/>
            <person name="Xu Y."/>
            <person name="Jin H."/>
            <person name="Xiao X."/>
            <person name="Hu G."/>
            <person name="Bao F."/>
            <person name="Hu Y."/>
            <person name="Wan P."/>
            <person name="Li L."/>
            <person name="Deng X."/>
            <person name="Kuang T."/>
            <person name="Xiang C."/>
            <person name="Zhu J.K."/>
            <person name="Oliver M.J."/>
            <person name="He Y."/>
        </authorList>
    </citation>
    <scope>NUCLEOTIDE SEQUENCE [LARGE SCALE GENOMIC DNA]</scope>
    <source>
        <strain evidence="3">cv. XS01</strain>
    </source>
</reference>
<feature type="region of interest" description="Disordered" evidence="1">
    <location>
        <begin position="122"/>
        <end position="161"/>
    </location>
</feature>
<organism evidence="2 3">
    <name type="scientific">Dorcoceras hygrometricum</name>
    <dbReference type="NCBI Taxonomy" id="472368"/>
    <lineage>
        <taxon>Eukaryota</taxon>
        <taxon>Viridiplantae</taxon>
        <taxon>Streptophyta</taxon>
        <taxon>Embryophyta</taxon>
        <taxon>Tracheophyta</taxon>
        <taxon>Spermatophyta</taxon>
        <taxon>Magnoliopsida</taxon>
        <taxon>eudicotyledons</taxon>
        <taxon>Gunneridae</taxon>
        <taxon>Pentapetalae</taxon>
        <taxon>asterids</taxon>
        <taxon>lamiids</taxon>
        <taxon>Lamiales</taxon>
        <taxon>Gesneriaceae</taxon>
        <taxon>Didymocarpoideae</taxon>
        <taxon>Trichosporeae</taxon>
        <taxon>Loxocarpinae</taxon>
        <taxon>Dorcoceras</taxon>
    </lineage>
</organism>
<feature type="compositionally biased region" description="Basic residues" evidence="1">
    <location>
        <begin position="24"/>
        <end position="39"/>
    </location>
</feature>
<evidence type="ECO:0000313" key="3">
    <source>
        <dbReference type="Proteomes" id="UP000250235"/>
    </source>
</evidence>